<dbReference type="InterPro" id="IPR029021">
    <property type="entry name" value="Prot-tyrosine_phosphatase-like"/>
</dbReference>
<dbReference type="Pfam" id="PF00102">
    <property type="entry name" value="Y_phosphatase"/>
    <property type="match status" value="1"/>
</dbReference>
<organism evidence="4">
    <name type="scientific">Gongylonema pulchrum</name>
    <dbReference type="NCBI Taxonomy" id="637853"/>
    <lineage>
        <taxon>Eukaryota</taxon>
        <taxon>Metazoa</taxon>
        <taxon>Ecdysozoa</taxon>
        <taxon>Nematoda</taxon>
        <taxon>Chromadorea</taxon>
        <taxon>Rhabditida</taxon>
        <taxon>Spirurina</taxon>
        <taxon>Spiruromorpha</taxon>
        <taxon>Spiruroidea</taxon>
        <taxon>Gongylonematidae</taxon>
        <taxon>Gongylonema</taxon>
    </lineage>
</organism>
<evidence type="ECO:0000313" key="3">
    <source>
        <dbReference type="Proteomes" id="UP000271098"/>
    </source>
</evidence>
<dbReference type="AlphaFoldDB" id="A0A183DHM0"/>
<dbReference type="SUPFAM" id="SSF52799">
    <property type="entry name" value="(Phosphotyrosine protein) phosphatases II"/>
    <property type="match status" value="1"/>
</dbReference>
<protein>
    <submittedName>
        <fullName evidence="4">Tyrosine-protein phosphatase domain-containing protein</fullName>
    </submittedName>
</protein>
<keyword evidence="3" id="KW-1185">Reference proteome</keyword>
<dbReference type="PROSITE" id="PS50055">
    <property type="entry name" value="TYR_PHOSPHATASE_PTP"/>
    <property type="match status" value="1"/>
</dbReference>
<dbReference type="Proteomes" id="UP000271098">
    <property type="component" value="Unassembled WGS sequence"/>
</dbReference>
<evidence type="ECO:0000313" key="4">
    <source>
        <dbReference type="WBParaSite" id="GPUH_0000822001-mRNA-1"/>
    </source>
</evidence>
<name>A0A183DHM0_9BILA</name>
<dbReference type="GO" id="GO:0004725">
    <property type="term" value="F:protein tyrosine phosphatase activity"/>
    <property type="evidence" value="ECO:0007669"/>
    <property type="project" value="InterPro"/>
</dbReference>
<dbReference type="OrthoDB" id="10253954at2759"/>
<gene>
    <name evidence="2" type="ORF">GPUH_LOCUS8212</name>
</gene>
<dbReference type="InterPro" id="IPR052782">
    <property type="entry name" value="Oocyte-zygote_transition_reg"/>
</dbReference>
<dbReference type="WBParaSite" id="GPUH_0000822001-mRNA-1">
    <property type="protein sequence ID" value="GPUH_0000822001-mRNA-1"/>
    <property type="gene ID" value="GPUH_0000822001"/>
</dbReference>
<dbReference type="Gene3D" id="3.90.190.10">
    <property type="entry name" value="Protein tyrosine phosphatase superfamily"/>
    <property type="match status" value="1"/>
</dbReference>
<dbReference type="InterPro" id="IPR000242">
    <property type="entry name" value="PTP_cat"/>
</dbReference>
<reference evidence="2 3" key="2">
    <citation type="submission" date="2018-11" db="EMBL/GenBank/DDBJ databases">
        <authorList>
            <consortium name="Pathogen Informatics"/>
        </authorList>
    </citation>
    <scope>NUCLEOTIDE SEQUENCE [LARGE SCALE GENOMIC DNA]</scope>
</reference>
<dbReference type="EMBL" id="UYRT01023302">
    <property type="protein sequence ID" value="VDK61288.1"/>
    <property type="molecule type" value="Genomic_DNA"/>
</dbReference>
<evidence type="ECO:0000259" key="1">
    <source>
        <dbReference type="PROSITE" id="PS50055"/>
    </source>
</evidence>
<proteinExistence type="predicted"/>
<reference evidence="4" key="1">
    <citation type="submission" date="2016-06" db="UniProtKB">
        <authorList>
            <consortium name="WormBaseParasite"/>
        </authorList>
    </citation>
    <scope>IDENTIFICATION</scope>
</reference>
<feature type="domain" description="Tyrosine-protein phosphatase" evidence="1">
    <location>
        <begin position="1"/>
        <end position="61"/>
    </location>
</feature>
<sequence length="61" mass="7161">METIYDFWFMIVQENVEFIVMTTDFVEKGFHKSTPYFPFTPDITATYGGVTVKCLDVSLYF</sequence>
<dbReference type="PANTHER" id="PTHR46163:SF5">
    <property type="entry name" value="TYROSINE-PROTEIN PHOSPHATASE"/>
    <property type="match status" value="1"/>
</dbReference>
<evidence type="ECO:0000313" key="2">
    <source>
        <dbReference type="EMBL" id="VDK61288.1"/>
    </source>
</evidence>
<accession>A0A183DHM0</accession>
<dbReference type="PANTHER" id="PTHR46163">
    <property type="entry name" value="TYROSINE-PROTEIN PHOSPHATASE-RELATED"/>
    <property type="match status" value="1"/>
</dbReference>